<dbReference type="Pfam" id="PF20266">
    <property type="entry name" value="Mab-21_C"/>
    <property type="match status" value="1"/>
</dbReference>
<dbReference type="Gene3D" id="3.90.70.80">
    <property type="match status" value="1"/>
</dbReference>
<proteinExistence type="predicted"/>
<comment type="caution">
    <text evidence="3">The sequence shown here is derived from an EMBL/GenBank/DDBJ whole genome shotgun (WGS) entry which is preliminary data.</text>
</comment>
<dbReference type="SMART" id="SM00321">
    <property type="entry name" value="WSC"/>
    <property type="match status" value="1"/>
</dbReference>
<accession>A0AA89CDA4</accession>
<sequence length="1078" mass="125971">MRTTDTSENVIRTTKLVLRKGCYHAKFIYGGLRVANLTAEQCFKECNWEGVVGLYSTMCICERQLWNLTRQSSSLCSLTCQGNTQQTCGGIRTISIYQQSSRAIRWAIGHPMQNDGCAYMRKIDDSDVIFWYSAQCETSMRFLCQFENNSVCGDSFRCIRPLRLTESWEGARSACARWNGSLATITIPISNSDSDITSLTPGRYWVGLKRQYEWRWGDGCGNCQNCKSQRMMDMMKALSESIGREIHDVLPDGNCMFRSIIDQLRMQGELDWTAMSLRTKAVEYLRENPHQDDGTHLAEFLPFDGDTWLEYLKRMSKDTEWGDNIILRGLAEVIGRNICIISAFGDLHNQTTVSPSVKRDTTESDDVFLGHINDQHYVSLRRKDWKESWFKCAKIIQLRQNIPEVCRSDGIESDMRAMEIRSTMDKYSKVPLCHLNFLLRHTIPEKSIVTVPKEFVQGMLQQSSKKRVKTMLYGSEVDGLAVFSIKGTLSTSMNKPKRKSSGLPNCAFFYESMEPVVQFENDGIESLNQFEMHFDGHHPGYLRLHCPAFGELYPEFVKETKRGVCLLKRQYKDNVSMSYVYGFKCKEWPAFLISNWVDRNRPSGWPDEDLKEILLSQYIAIVPFSHPESEDRDIEWQMCFAKQEYTLAMSLNSHKKYCFHIYQLLVRYFVGEEPLKRYFLKNIFFRALENISVENWEFSPGACILYLIEQTIYAINTKHLEHYFVSNNNLIDWLTDDSCRILSEKLEAVRKFPVTAILLLAEGYGLTTSWVADLVIEDIPRFRQHGDLRISTMEVFVPAYIKESHEEVHLHYYGRAVKIFWESFTEISRGCVADVLSFNDFLRQNLQDLGSSDQWWFCFFLDYYYSRGSLQEMFQHYEGIHLYEIVGETEDPGIFGNIKIPYQLLKENGQSESHRYKSSLSTHISFLRTLCNELNRDGIYDHSVFYFRILIRKIKENIVSYRYSQDQVENDDNEAMGRFETDEMQTAFNSLKKTRRENYYLKETIAIQLNVELFYTYIHMFNTYQELGQPELFSEYMEDLESVCYTIATKHAYKQLAHIWWILGVREKYKEAMDRYSS</sequence>
<dbReference type="Gene3D" id="1.10.1410.40">
    <property type="match status" value="1"/>
</dbReference>
<organism evidence="3 4">
    <name type="scientific">Pinctada imbricata</name>
    <name type="common">Atlantic pearl-oyster</name>
    <name type="synonym">Pinctada martensii</name>
    <dbReference type="NCBI Taxonomy" id="66713"/>
    <lineage>
        <taxon>Eukaryota</taxon>
        <taxon>Metazoa</taxon>
        <taxon>Spiralia</taxon>
        <taxon>Lophotrochozoa</taxon>
        <taxon>Mollusca</taxon>
        <taxon>Bivalvia</taxon>
        <taxon>Autobranchia</taxon>
        <taxon>Pteriomorphia</taxon>
        <taxon>Pterioida</taxon>
        <taxon>Pterioidea</taxon>
        <taxon>Pteriidae</taxon>
        <taxon>Pinctada</taxon>
    </lineage>
</organism>
<dbReference type="PANTHER" id="PTHR10656">
    <property type="entry name" value="CELL FATE DETERMINING PROTEIN MAB21-RELATED"/>
    <property type="match status" value="1"/>
</dbReference>
<evidence type="ECO:0000313" key="4">
    <source>
        <dbReference type="Proteomes" id="UP001186944"/>
    </source>
</evidence>
<protein>
    <recommendedName>
        <fullName evidence="5">OTU domain-containing protein</fullName>
    </recommendedName>
</protein>
<evidence type="ECO:0008006" key="5">
    <source>
        <dbReference type="Google" id="ProtNLM"/>
    </source>
</evidence>
<keyword evidence="4" id="KW-1185">Reference proteome</keyword>
<dbReference type="Pfam" id="PF02338">
    <property type="entry name" value="OTU"/>
    <property type="match status" value="1"/>
</dbReference>
<evidence type="ECO:0000259" key="2">
    <source>
        <dbReference type="PROSITE" id="PS51212"/>
    </source>
</evidence>
<dbReference type="Gene3D" id="3.10.100.10">
    <property type="entry name" value="Mannose-Binding Protein A, subunit A"/>
    <property type="match status" value="1"/>
</dbReference>
<dbReference type="PANTHER" id="PTHR10656:SF69">
    <property type="entry name" value="MAB-21-LIKE HHH_H2TH-LIKE DOMAIN-CONTAINING PROTEIN"/>
    <property type="match status" value="1"/>
</dbReference>
<dbReference type="EMBL" id="VSWD01000002">
    <property type="protein sequence ID" value="KAK3107298.1"/>
    <property type="molecule type" value="Genomic_DNA"/>
</dbReference>
<dbReference type="InterPro" id="IPR016186">
    <property type="entry name" value="C-type_lectin-like/link_sf"/>
</dbReference>
<dbReference type="PROSITE" id="PS00615">
    <property type="entry name" value="C_TYPE_LECTIN_1"/>
    <property type="match status" value="1"/>
</dbReference>
<dbReference type="InterPro" id="IPR038765">
    <property type="entry name" value="Papain-like_cys_pep_sf"/>
</dbReference>
<dbReference type="SUPFAM" id="SSF56436">
    <property type="entry name" value="C-type lectin-like"/>
    <property type="match status" value="2"/>
</dbReference>
<dbReference type="InterPro" id="IPR002889">
    <property type="entry name" value="WSC_carb-bd"/>
</dbReference>
<name>A0AA89CDA4_PINIB</name>
<evidence type="ECO:0000313" key="3">
    <source>
        <dbReference type="EMBL" id="KAK3107298.1"/>
    </source>
</evidence>
<dbReference type="InterPro" id="IPR024810">
    <property type="entry name" value="MAB21L/cGLR"/>
</dbReference>
<dbReference type="CDD" id="cd22758">
    <property type="entry name" value="OTU_232R-like"/>
    <property type="match status" value="1"/>
</dbReference>
<dbReference type="CDD" id="cd00037">
    <property type="entry name" value="CLECT"/>
    <property type="match status" value="1"/>
</dbReference>
<dbReference type="InterPro" id="IPR046906">
    <property type="entry name" value="Mab-21_HhH/H2TH-like"/>
</dbReference>
<dbReference type="InterPro" id="IPR018378">
    <property type="entry name" value="C-type_lectin_CS"/>
</dbReference>
<feature type="domain" description="WSC" evidence="2">
    <location>
        <begin position="16"/>
        <end position="100"/>
    </location>
</feature>
<dbReference type="SUPFAM" id="SSF54001">
    <property type="entry name" value="Cysteine proteinases"/>
    <property type="match status" value="1"/>
</dbReference>
<dbReference type="Proteomes" id="UP001186944">
    <property type="component" value="Unassembled WGS sequence"/>
</dbReference>
<dbReference type="InterPro" id="IPR016187">
    <property type="entry name" value="CTDL_fold"/>
</dbReference>
<evidence type="ECO:0000259" key="1">
    <source>
        <dbReference type="PROSITE" id="PS50802"/>
    </source>
</evidence>
<dbReference type="InterPro" id="IPR003323">
    <property type="entry name" value="OTU_dom"/>
</dbReference>
<dbReference type="PROSITE" id="PS51212">
    <property type="entry name" value="WSC"/>
    <property type="match status" value="1"/>
</dbReference>
<gene>
    <name evidence="3" type="ORF">FSP39_011340</name>
</gene>
<dbReference type="AlphaFoldDB" id="A0AA89CDA4"/>
<dbReference type="PROSITE" id="PS50802">
    <property type="entry name" value="OTU"/>
    <property type="match status" value="1"/>
</dbReference>
<dbReference type="SMART" id="SM01265">
    <property type="entry name" value="Mab-21"/>
    <property type="match status" value="1"/>
</dbReference>
<reference evidence="3" key="1">
    <citation type="submission" date="2019-08" db="EMBL/GenBank/DDBJ databases">
        <title>The improved chromosome-level genome for the pearl oyster Pinctada fucata martensii using PacBio sequencing and Hi-C.</title>
        <authorList>
            <person name="Zheng Z."/>
        </authorList>
    </citation>
    <scope>NUCLEOTIDE SEQUENCE</scope>
    <source>
        <strain evidence="3">ZZ-2019</strain>
        <tissue evidence="3">Adductor muscle</tissue>
    </source>
</reference>
<feature type="domain" description="OTU" evidence="1">
    <location>
        <begin position="244"/>
        <end position="383"/>
    </location>
</feature>